<protein>
    <submittedName>
        <fullName evidence="2">Uncharacterized protein</fullName>
    </submittedName>
</protein>
<comment type="caution">
    <text evidence="2">The sequence shown here is derived from an EMBL/GenBank/DDBJ whole genome shotgun (WGS) entry which is preliminary data.</text>
</comment>
<dbReference type="OrthoDB" id="5739292at2"/>
<evidence type="ECO:0000313" key="2">
    <source>
        <dbReference type="EMBL" id="EAR28647.1"/>
    </source>
</evidence>
<dbReference type="Proteomes" id="UP000006201">
    <property type="component" value="Unassembled WGS sequence"/>
</dbReference>
<keyword evidence="3" id="KW-1185">Reference proteome</keyword>
<reference evidence="2 3" key="1">
    <citation type="submission" date="2006-02" db="EMBL/GenBank/DDBJ databases">
        <authorList>
            <person name="Moran M.A."/>
            <person name="Kjelleberg S."/>
            <person name="Egan S."/>
            <person name="Saunders N."/>
            <person name="Thomas T."/>
            <person name="Ferriera S."/>
            <person name="Johnson J."/>
            <person name="Kravitz S."/>
            <person name="Halpern A."/>
            <person name="Remington K."/>
            <person name="Beeson K."/>
            <person name="Tran B."/>
            <person name="Rogers Y.-H."/>
            <person name="Friedman R."/>
            <person name="Venter J.C."/>
        </authorList>
    </citation>
    <scope>NUCLEOTIDE SEQUENCE [LARGE SCALE GENOMIC DNA]</scope>
    <source>
        <strain evidence="2 3">D2</strain>
    </source>
</reference>
<gene>
    <name evidence="2" type="ORF">PTD2_06384</name>
</gene>
<accession>A4C7T2</accession>
<comment type="similarity">
    <text evidence="1">Belongs to the UPF0231 family.</text>
</comment>
<organism evidence="2 3">
    <name type="scientific">Pseudoalteromonas tunicata D2</name>
    <dbReference type="NCBI Taxonomy" id="87626"/>
    <lineage>
        <taxon>Bacteria</taxon>
        <taxon>Pseudomonadati</taxon>
        <taxon>Pseudomonadota</taxon>
        <taxon>Gammaproteobacteria</taxon>
        <taxon>Alteromonadales</taxon>
        <taxon>Pseudoalteromonadaceae</taxon>
        <taxon>Pseudoalteromonas</taxon>
    </lineage>
</organism>
<evidence type="ECO:0000256" key="1">
    <source>
        <dbReference type="ARBA" id="ARBA00005367"/>
    </source>
</evidence>
<dbReference type="RefSeq" id="WP_009837909.1">
    <property type="nucleotide sequence ID" value="NZ_AAOH01000003.1"/>
</dbReference>
<dbReference type="EMBL" id="AAOH01000003">
    <property type="protein sequence ID" value="EAR28647.1"/>
    <property type="molecule type" value="Genomic_DNA"/>
</dbReference>
<sequence length="129" mass="14888">MEYQFIRDPIFGFRAKFNDEQALFGRWLTEEMNTNPEKLGQLLGLITQAKTLQQDEIQLLGKEVTLTLSRSEALLEANILHHQDEDLSQYQDDALMLDEDGLIAVCGYEDFVALIEAWCEFIGFCHSKR</sequence>
<dbReference type="AlphaFoldDB" id="A4C7T2"/>
<dbReference type="HOGENOM" id="CLU_139226_0_0_6"/>
<evidence type="ECO:0000313" key="3">
    <source>
        <dbReference type="Proteomes" id="UP000006201"/>
    </source>
</evidence>
<name>A4C7T2_9GAMM</name>
<dbReference type="STRING" id="87626.PTD2_06384"/>
<dbReference type="eggNOG" id="COG3112">
    <property type="taxonomic scope" value="Bacteria"/>
</dbReference>
<proteinExistence type="inferred from homology"/>
<dbReference type="InterPro" id="IPR008249">
    <property type="entry name" value="UPF0231"/>
</dbReference>
<dbReference type="Pfam" id="PF06062">
    <property type="entry name" value="UPF0231"/>
    <property type="match status" value="1"/>
</dbReference>